<dbReference type="PIRSF" id="PIRSF000390">
    <property type="entry name" value="PLP_StrS"/>
    <property type="match status" value="1"/>
</dbReference>
<dbReference type="OrthoDB" id="9810913at2"/>
<comment type="caution">
    <text evidence="4">The sequence shown here is derived from an EMBL/GenBank/DDBJ whole genome shotgun (WGS) entry which is preliminary data.</text>
</comment>
<dbReference type="CDD" id="cd00616">
    <property type="entry name" value="AHBA_syn"/>
    <property type="match status" value="1"/>
</dbReference>
<dbReference type="GO" id="GO:0008483">
    <property type="term" value="F:transaminase activity"/>
    <property type="evidence" value="ECO:0007669"/>
    <property type="project" value="UniProtKB-KW"/>
</dbReference>
<dbReference type="PANTHER" id="PTHR30244:SF34">
    <property type="entry name" value="DTDP-4-AMINO-4,6-DIDEOXYGALACTOSE TRANSAMINASE"/>
    <property type="match status" value="1"/>
</dbReference>
<dbReference type="PANTHER" id="PTHR30244">
    <property type="entry name" value="TRANSAMINASE"/>
    <property type="match status" value="1"/>
</dbReference>
<dbReference type="Gene3D" id="3.40.640.10">
    <property type="entry name" value="Type I PLP-dependent aspartate aminotransferase-like (Major domain)"/>
    <property type="match status" value="1"/>
</dbReference>
<comment type="similarity">
    <text evidence="3">Belongs to the DegT/DnrJ/EryC1 family.</text>
</comment>
<dbReference type="InterPro" id="IPR015421">
    <property type="entry name" value="PyrdxlP-dep_Trfase_major"/>
</dbReference>
<keyword evidence="5" id="KW-1185">Reference proteome</keyword>
<keyword evidence="2 3" id="KW-0663">Pyridoxal phosphate</keyword>
<reference evidence="4 5" key="1">
    <citation type="submission" date="2019-05" db="EMBL/GenBank/DDBJ databases">
        <authorList>
            <person name="Narsing Rao M.P."/>
            <person name="Li W.J."/>
        </authorList>
    </citation>
    <scope>NUCLEOTIDE SEQUENCE [LARGE SCALE GENOMIC DNA]</scope>
    <source>
        <strain evidence="4 5">SYSU_K30003</strain>
    </source>
</reference>
<sequence>MEPLAIDGGTPVRTRPFPEWPIYGEAEERHLLEVLHSGKWGGTGRVKLPEFEERFAALHGAAHAVTVVNGTVGITVALLAAGVGPGDEVIMPPYTFIATATSALLFGAIPVFADVEPDTLLLDPDKVEALITPKTKAVVTVHIGGAPSDMTRLKAIAERHRLALIEDSAQAVGAQWEGKGVGAIGDLGTFSFQSSKNINAGEGGIILTNDKALADMAWSLVNVGRIREGAWYQHEHIGWNLRMTEFQAAVLLGQMTRLEEQMERRERNGRLLTELLEDVEGIETLRRDPRITRHAYHLYIFKLAPELADRVDKNEVVRRIGAEGIPVAPGYVSLNRNRAVIREIEQRTGERRPYHCPVSERACEKEALWLHQQVLLGEEADMYDVAKAVKKVVAPLAAGSFGPA</sequence>
<dbReference type="GO" id="GO:0030170">
    <property type="term" value="F:pyridoxal phosphate binding"/>
    <property type="evidence" value="ECO:0007669"/>
    <property type="project" value="TreeGrafter"/>
</dbReference>
<dbReference type="InterPro" id="IPR015422">
    <property type="entry name" value="PyrdxlP-dep_Trfase_small"/>
</dbReference>
<organism evidence="4 5">
    <name type="scientific">Paenibacillus antri</name>
    <dbReference type="NCBI Taxonomy" id="2582848"/>
    <lineage>
        <taxon>Bacteria</taxon>
        <taxon>Bacillati</taxon>
        <taxon>Bacillota</taxon>
        <taxon>Bacilli</taxon>
        <taxon>Bacillales</taxon>
        <taxon>Paenibacillaceae</taxon>
        <taxon>Paenibacillus</taxon>
    </lineage>
</organism>
<dbReference type="Proteomes" id="UP000309676">
    <property type="component" value="Unassembled WGS sequence"/>
</dbReference>
<dbReference type="SUPFAM" id="SSF53383">
    <property type="entry name" value="PLP-dependent transferases"/>
    <property type="match status" value="1"/>
</dbReference>
<evidence type="ECO:0000256" key="2">
    <source>
        <dbReference type="PIRSR" id="PIRSR000390-2"/>
    </source>
</evidence>
<protein>
    <submittedName>
        <fullName evidence="4">DegT/DnrJ/EryC1/StrS family aminotransferase</fullName>
    </submittedName>
</protein>
<keyword evidence="4" id="KW-0808">Transferase</keyword>
<feature type="modified residue" description="N6-(pyridoxal phosphate)lysine" evidence="2">
    <location>
        <position position="196"/>
    </location>
</feature>
<evidence type="ECO:0000256" key="1">
    <source>
        <dbReference type="PIRSR" id="PIRSR000390-1"/>
    </source>
</evidence>
<evidence type="ECO:0000313" key="4">
    <source>
        <dbReference type="EMBL" id="TLS50107.1"/>
    </source>
</evidence>
<dbReference type="RefSeq" id="WP_138196591.1">
    <property type="nucleotide sequence ID" value="NZ_VCIW01000017.1"/>
</dbReference>
<dbReference type="EMBL" id="VCIW01000017">
    <property type="protein sequence ID" value="TLS50107.1"/>
    <property type="molecule type" value="Genomic_DNA"/>
</dbReference>
<dbReference type="AlphaFoldDB" id="A0A5R9G192"/>
<gene>
    <name evidence="4" type="ORF">FE782_22515</name>
</gene>
<dbReference type="InterPro" id="IPR000653">
    <property type="entry name" value="DegT/StrS_aminotransferase"/>
</dbReference>
<evidence type="ECO:0000256" key="3">
    <source>
        <dbReference type="RuleBase" id="RU004508"/>
    </source>
</evidence>
<dbReference type="InterPro" id="IPR015424">
    <property type="entry name" value="PyrdxlP-dep_Trfase"/>
</dbReference>
<keyword evidence="4" id="KW-0032">Aminotransferase</keyword>
<proteinExistence type="inferred from homology"/>
<accession>A0A5R9G192</accession>
<feature type="active site" description="Proton acceptor" evidence="1">
    <location>
        <position position="196"/>
    </location>
</feature>
<dbReference type="Pfam" id="PF01041">
    <property type="entry name" value="DegT_DnrJ_EryC1"/>
    <property type="match status" value="1"/>
</dbReference>
<dbReference type="GO" id="GO:0000271">
    <property type="term" value="P:polysaccharide biosynthetic process"/>
    <property type="evidence" value="ECO:0007669"/>
    <property type="project" value="TreeGrafter"/>
</dbReference>
<evidence type="ECO:0000313" key="5">
    <source>
        <dbReference type="Proteomes" id="UP000309676"/>
    </source>
</evidence>
<name>A0A5R9G192_9BACL</name>
<dbReference type="Gene3D" id="3.90.1150.10">
    <property type="entry name" value="Aspartate Aminotransferase, domain 1"/>
    <property type="match status" value="1"/>
</dbReference>